<proteinExistence type="predicted"/>
<evidence type="ECO:0000313" key="2">
    <source>
        <dbReference type="Proteomes" id="UP000054097"/>
    </source>
</evidence>
<accession>A0A0C3AKY2</accession>
<dbReference type="Proteomes" id="UP000054097">
    <property type="component" value="Unassembled WGS sequence"/>
</dbReference>
<keyword evidence="2" id="KW-1185">Reference proteome</keyword>
<dbReference type="EMBL" id="KN824500">
    <property type="protein sequence ID" value="KIM19961.1"/>
    <property type="molecule type" value="Genomic_DNA"/>
</dbReference>
<gene>
    <name evidence="1" type="ORF">M408DRAFT_82758</name>
</gene>
<feature type="non-terminal residue" evidence="1">
    <location>
        <position position="1"/>
    </location>
</feature>
<organism evidence="1 2">
    <name type="scientific">Serendipita vermifera MAFF 305830</name>
    <dbReference type="NCBI Taxonomy" id="933852"/>
    <lineage>
        <taxon>Eukaryota</taxon>
        <taxon>Fungi</taxon>
        <taxon>Dikarya</taxon>
        <taxon>Basidiomycota</taxon>
        <taxon>Agaricomycotina</taxon>
        <taxon>Agaricomycetes</taxon>
        <taxon>Sebacinales</taxon>
        <taxon>Serendipitaceae</taxon>
        <taxon>Serendipita</taxon>
    </lineage>
</organism>
<evidence type="ECO:0000313" key="1">
    <source>
        <dbReference type="EMBL" id="KIM19961.1"/>
    </source>
</evidence>
<name>A0A0C3AKY2_SERVB</name>
<sequence>WILGPNSELLLWVPPAIRPGLCLLRNTVVIGGNVTQLDLKNFVHGEAWSYCRRLPV</sequence>
<dbReference type="AlphaFoldDB" id="A0A0C3AKY2"/>
<reference evidence="2" key="2">
    <citation type="submission" date="2015-01" db="EMBL/GenBank/DDBJ databases">
        <title>Evolutionary Origins and Diversification of the Mycorrhizal Mutualists.</title>
        <authorList>
            <consortium name="DOE Joint Genome Institute"/>
            <consortium name="Mycorrhizal Genomics Consortium"/>
            <person name="Kohler A."/>
            <person name="Kuo A."/>
            <person name="Nagy L.G."/>
            <person name="Floudas D."/>
            <person name="Copeland A."/>
            <person name="Barry K.W."/>
            <person name="Cichocki N."/>
            <person name="Veneault-Fourrey C."/>
            <person name="LaButti K."/>
            <person name="Lindquist E.A."/>
            <person name="Lipzen A."/>
            <person name="Lundell T."/>
            <person name="Morin E."/>
            <person name="Murat C."/>
            <person name="Riley R."/>
            <person name="Ohm R."/>
            <person name="Sun H."/>
            <person name="Tunlid A."/>
            <person name="Henrissat B."/>
            <person name="Grigoriev I.V."/>
            <person name="Hibbett D.S."/>
            <person name="Martin F."/>
        </authorList>
    </citation>
    <scope>NUCLEOTIDE SEQUENCE [LARGE SCALE GENOMIC DNA]</scope>
    <source>
        <strain evidence="2">MAFF 305830</strain>
    </source>
</reference>
<reference evidence="1 2" key="1">
    <citation type="submission" date="2014-04" db="EMBL/GenBank/DDBJ databases">
        <authorList>
            <consortium name="DOE Joint Genome Institute"/>
            <person name="Kuo A."/>
            <person name="Zuccaro A."/>
            <person name="Kohler A."/>
            <person name="Nagy L.G."/>
            <person name="Floudas D."/>
            <person name="Copeland A."/>
            <person name="Barry K.W."/>
            <person name="Cichocki N."/>
            <person name="Veneault-Fourrey C."/>
            <person name="LaButti K."/>
            <person name="Lindquist E.A."/>
            <person name="Lipzen A."/>
            <person name="Lundell T."/>
            <person name="Morin E."/>
            <person name="Murat C."/>
            <person name="Sun H."/>
            <person name="Tunlid A."/>
            <person name="Henrissat B."/>
            <person name="Grigoriev I.V."/>
            <person name="Hibbett D.S."/>
            <person name="Martin F."/>
            <person name="Nordberg H.P."/>
            <person name="Cantor M.N."/>
            <person name="Hua S.X."/>
        </authorList>
    </citation>
    <scope>NUCLEOTIDE SEQUENCE [LARGE SCALE GENOMIC DNA]</scope>
    <source>
        <strain evidence="1 2">MAFF 305830</strain>
    </source>
</reference>
<dbReference type="HOGENOM" id="CLU_193207_0_0_1"/>
<protein>
    <submittedName>
        <fullName evidence="1">Uncharacterized protein</fullName>
    </submittedName>
</protein>